<feature type="transmembrane region" description="Helical" evidence="2">
    <location>
        <begin position="541"/>
        <end position="561"/>
    </location>
</feature>
<accession>A0A6C0JWY4</accession>
<proteinExistence type="predicted"/>
<name>A0A6C0JWY4_9ZZZZ</name>
<feature type="transmembrane region" description="Helical" evidence="2">
    <location>
        <begin position="478"/>
        <end position="498"/>
    </location>
</feature>
<keyword evidence="2" id="KW-0812">Transmembrane</keyword>
<protein>
    <submittedName>
        <fullName evidence="3">Uncharacterized protein</fullName>
    </submittedName>
</protein>
<feature type="transmembrane region" description="Helical" evidence="2">
    <location>
        <begin position="573"/>
        <end position="594"/>
    </location>
</feature>
<feature type="region of interest" description="Disordered" evidence="1">
    <location>
        <begin position="62"/>
        <end position="88"/>
    </location>
</feature>
<sequence length="607" mass="69748">MGYILFYITIYSYILNMSENTQSFRKDAKDSPDQFIKRMESTMSKKRKNNYKNIEELENIYESKSKSHASSSTKDGTDNSFKPGDIKETFDDLGKSMEDMLKSLNTMSGGKKKGGKKNKAVKEDTIEGFSNNDDVNYERIYTPEYEYDTQPTPIDPKTYANMANDAKAGLLNTTQLKELLNTGKITQSQYNQLFGFYLDFSGFSWQNINTTPKSTERCPKWNKNCGGDGPEIIEYIKRLISYFKQLIGLYSKLLRYLSTLLYKSTDGKLDGKPSNNAADVSIIVNVLHFFIMIPLSIYFSYNWFYITFYKDETDHPIKIDFSHKVMRLLKGFLIRLFKCLVQPMILLDAFIRLVIPRAYDKIGNAFKYLTIGPLKFSIIGKILTNPMFIFLWLTFLILQMTCKYSDALANMLYSYMGDDKVPYESYLHGIIAYDWIIGIAAIGIIGRIFSFLEIYFNPVISLFWLIILVIFSHLMIRFAGIFFVLYLYVMSYLALSLYSDGGMSAAFKSINLALEASIKDTDNKCPKGEWEKIIMRILNIIYKYLFAVLYIIVLAYSTYWIFTSMKSPSCKIILGSTLVMFIAIIVMIIALIYAKSGPSISMSDIDI</sequence>
<feature type="transmembrane region" description="Helical" evidence="2">
    <location>
        <begin position="454"/>
        <end position="472"/>
    </location>
</feature>
<feature type="transmembrane region" description="Helical" evidence="2">
    <location>
        <begin position="282"/>
        <end position="301"/>
    </location>
</feature>
<dbReference type="EMBL" id="MN740749">
    <property type="protein sequence ID" value="QHU10019.1"/>
    <property type="molecule type" value="Genomic_DNA"/>
</dbReference>
<evidence type="ECO:0000256" key="2">
    <source>
        <dbReference type="SAM" id="Phobius"/>
    </source>
</evidence>
<feature type="transmembrane region" description="Helical" evidence="2">
    <location>
        <begin position="332"/>
        <end position="355"/>
    </location>
</feature>
<feature type="transmembrane region" description="Helical" evidence="2">
    <location>
        <begin position="376"/>
        <end position="398"/>
    </location>
</feature>
<organism evidence="3">
    <name type="scientific">viral metagenome</name>
    <dbReference type="NCBI Taxonomy" id="1070528"/>
    <lineage>
        <taxon>unclassified sequences</taxon>
        <taxon>metagenomes</taxon>
        <taxon>organismal metagenomes</taxon>
    </lineage>
</organism>
<evidence type="ECO:0000256" key="1">
    <source>
        <dbReference type="SAM" id="MobiDB-lite"/>
    </source>
</evidence>
<reference evidence="3" key="1">
    <citation type="journal article" date="2020" name="Nature">
        <title>Giant virus diversity and host interactions through global metagenomics.</title>
        <authorList>
            <person name="Schulz F."/>
            <person name="Roux S."/>
            <person name="Paez-Espino D."/>
            <person name="Jungbluth S."/>
            <person name="Walsh D.A."/>
            <person name="Denef V.J."/>
            <person name="McMahon K.D."/>
            <person name="Konstantinidis K.T."/>
            <person name="Eloe-Fadrosh E.A."/>
            <person name="Kyrpides N.C."/>
            <person name="Woyke T."/>
        </authorList>
    </citation>
    <scope>NUCLEOTIDE SEQUENCE</scope>
    <source>
        <strain evidence="3">GVMAG-S-1101164-67</strain>
    </source>
</reference>
<feature type="transmembrane region" description="Helical" evidence="2">
    <location>
        <begin position="426"/>
        <end position="445"/>
    </location>
</feature>
<keyword evidence="2" id="KW-1133">Transmembrane helix</keyword>
<dbReference type="AlphaFoldDB" id="A0A6C0JWY4"/>
<keyword evidence="2" id="KW-0472">Membrane</keyword>
<evidence type="ECO:0000313" key="3">
    <source>
        <dbReference type="EMBL" id="QHU10019.1"/>
    </source>
</evidence>